<reference evidence="3" key="1">
    <citation type="submission" date="2021-02" db="EMBL/GenBank/DDBJ databases">
        <title>Sulfurospirillum tamanensis sp. nov.</title>
        <authorList>
            <person name="Merkel A.Y."/>
        </authorList>
    </citation>
    <scope>NUCLEOTIDE SEQUENCE [LARGE SCALE GENOMIC DNA]</scope>
    <source>
        <strain evidence="3">T05b</strain>
    </source>
</reference>
<organism evidence="2 3">
    <name type="scientific">Sulfurospirillum tamanense</name>
    <dbReference type="NCBI Taxonomy" id="2813362"/>
    <lineage>
        <taxon>Bacteria</taxon>
        <taxon>Pseudomonadati</taxon>
        <taxon>Campylobacterota</taxon>
        <taxon>Epsilonproteobacteria</taxon>
        <taxon>Campylobacterales</taxon>
        <taxon>Sulfurospirillaceae</taxon>
        <taxon>Sulfurospirillum</taxon>
    </lineage>
</organism>
<dbReference type="SUPFAM" id="SSF51735">
    <property type="entry name" value="NAD(P)-binding Rossmann-fold domains"/>
    <property type="match status" value="1"/>
</dbReference>
<sequence>MTKLFITGASGFIGGYFINVYQDKYSIQAFSFLHDEIEALHVKGVDAVLHLSALVHQMGGASEEEYERVNVAQTLHLAQKAKASGVKQFVFMSTIAVHGEDRKAIDENTACAPVSPYGKSKLSAERELLKLEDEYFKISIIRPPMVYGKNAPGNIQSLTRLIQKLPVLPFGGIHNKRSFVYVGNLCHLVNEVLMQQKSGTFLCADDAPLSTTRLCELIAQGLGRKVWLIRIPFFKTALKLLKPAMHQRLYGNLEVDNTASKNTLSLKNPYSTEEGIKLMLQNETK</sequence>
<dbReference type="Proteomes" id="UP000703590">
    <property type="component" value="Unassembled WGS sequence"/>
</dbReference>
<reference evidence="2 3" key="3">
    <citation type="submission" date="2021-02" db="EMBL/GenBank/DDBJ databases">
        <authorList>
            <person name="Merkel A.Y."/>
        </authorList>
    </citation>
    <scope>NUCLEOTIDE SEQUENCE [LARGE SCALE GENOMIC DNA]</scope>
    <source>
        <strain evidence="2 3">T05b</strain>
    </source>
</reference>
<dbReference type="PANTHER" id="PTHR43245:SF58">
    <property type="entry name" value="BLL5923 PROTEIN"/>
    <property type="match status" value="1"/>
</dbReference>
<proteinExistence type="predicted"/>
<dbReference type="EMBL" id="JAFHKK010000048">
    <property type="protein sequence ID" value="MBN2965573.1"/>
    <property type="molecule type" value="Genomic_DNA"/>
</dbReference>
<feature type="domain" description="NAD-dependent epimerase/dehydratase" evidence="1">
    <location>
        <begin position="5"/>
        <end position="195"/>
    </location>
</feature>
<dbReference type="PANTHER" id="PTHR43245">
    <property type="entry name" value="BIFUNCTIONAL POLYMYXIN RESISTANCE PROTEIN ARNA"/>
    <property type="match status" value="1"/>
</dbReference>
<name>A0ABS2WW05_9BACT</name>
<comment type="caution">
    <text evidence="2">The sequence shown here is derived from an EMBL/GenBank/DDBJ whole genome shotgun (WGS) entry which is preliminary data.</text>
</comment>
<evidence type="ECO:0000259" key="1">
    <source>
        <dbReference type="Pfam" id="PF01370"/>
    </source>
</evidence>
<gene>
    <name evidence="2" type="ORF">JWV37_12345</name>
</gene>
<accession>A0ABS2WW05</accession>
<dbReference type="RefSeq" id="WP_205460158.1">
    <property type="nucleotide sequence ID" value="NZ_JAFHKK010000048.1"/>
</dbReference>
<dbReference type="InterPro" id="IPR036291">
    <property type="entry name" value="NAD(P)-bd_dom_sf"/>
</dbReference>
<dbReference type="InterPro" id="IPR050177">
    <property type="entry name" value="Lipid_A_modif_metabolic_enz"/>
</dbReference>
<protein>
    <submittedName>
        <fullName evidence="2">NAD-dependent epimerase/dehydratase family protein</fullName>
    </submittedName>
</protein>
<dbReference type="Gene3D" id="3.40.50.720">
    <property type="entry name" value="NAD(P)-binding Rossmann-like Domain"/>
    <property type="match status" value="1"/>
</dbReference>
<reference evidence="2 3" key="2">
    <citation type="submission" date="2021-02" db="EMBL/GenBank/DDBJ databases">
        <title>Sulfurospirillum tamanensis sp. nov.</title>
        <authorList>
            <person name="Frolova A."/>
            <person name="Merkel A."/>
            <person name="Slobodkin A."/>
        </authorList>
    </citation>
    <scope>NUCLEOTIDE SEQUENCE [LARGE SCALE GENOMIC DNA]</scope>
    <source>
        <strain evidence="2 3">T05b</strain>
    </source>
</reference>
<evidence type="ECO:0000313" key="3">
    <source>
        <dbReference type="Proteomes" id="UP000703590"/>
    </source>
</evidence>
<dbReference type="InterPro" id="IPR001509">
    <property type="entry name" value="Epimerase_deHydtase"/>
</dbReference>
<dbReference type="Pfam" id="PF01370">
    <property type="entry name" value="Epimerase"/>
    <property type="match status" value="1"/>
</dbReference>
<evidence type="ECO:0000313" key="2">
    <source>
        <dbReference type="EMBL" id="MBN2965573.1"/>
    </source>
</evidence>
<keyword evidence="3" id="KW-1185">Reference proteome</keyword>